<feature type="compositionally biased region" description="Low complexity" evidence="1">
    <location>
        <begin position="36"/>
        <end position="52"/>
    </location>
</feature>
<dbReference type="PANTHER" id="PTHR10378">
    <property type="entry name" value="LIM DOMAIN-BINDING PROTEIN"/>
    <property type="match status" value="1"/>
</dbReference>
<feature type="region of interest" description="Disordered" evidence="1">
    <location>
        <begin position="144"/>
        <end position="327"/>
    </location>
</feature>
<feature type="region of interest" description="Disordered" evidence="1">
    <location>
        <begin position="823"/>
        <end position="934"/>
    </location>
</feature>
<evidence type="ECO:0000313" key="3">
    <source>
        <dbReference type="Proteomes" id="UP000218334"/>
    </source>
</evidence>
<dbReference type="InterPro" id="IPR029005">
    <property type="entry name" value="LIM-bd/SEUSS"/>
</dbReference>
<feature type="compositionally biased region" description="Polar residues" evidence="1">
    <location>
        <begin position="895"/>
        <end position="916"/>
    </location>
</feature>
<name>A0A2H3C8N5_9AGAR</name>
<evidence type="ECO:0000313" key="2">
    <source>
        <dbReference type="EMBL" id="PBK73147.1"/>
    </source>
</evidence>
<dbReference type="Proteomes" id="UP000218334">
    <property type="component" value="Unassembled WGS sequence"/>
</dbReference>
<feature type="compositionally biased region" description="Polar residues" evidence="1">
    <location>
        <begin position="823"/>
        <end position="835"/>
    </location>
</feature>
<feature type="region of interest" description="Disordered" evidence="1">
    <location>
        <begin position="24"/>
        <end position="88"/>
    </location>
</feature>
<reference evidence="3" key="1">
    <citation type="journal article" date="2017" name="Nat. Ecol. Evol.">
        <title>Genome expansion and lineage-specific genetic innovations in the forest pathogenic fungi Armillaria.</title>
        <authorList>
            <person name="Sipos G."/>
            <person name="Prasanna A.N."/>
            <person name="Walter M.C."/>
            <person name="O'Connor E."/>
            <person name="Balint B."/>
            <person name="Krizsan K."/>
            <person name="Kiss B."/>
            <person name="Hess J."/>
            <person name="Varga T."/>
            <person name="Slot J."/>
            <person name="Riley R."/>
            <person name="Boka B."/>
            <person name="Rigling D."/>
            <person name="Barry K."/>
            <person name="Lee J."/>
            <person name="Mihaltcheva S."/>
            <person name="LaButti K."/>
            <person name="Lipzen A."/>
            <person name="Waldron R."/>
            <person name="Moloney N.M."/>
            <person name="Sperisen C."/>
            <person name="Kredics L."/>
            <person name="Vagvoelgyi C."/>
            <person name="Patrignani A."/>
            <person name="Fitzpatrick D."/>
            <person name="Nagy I."/>
            <person name="Doyle S."/>
            <person name="Anderson J.B."/>
            <person name="Grigoriev I.V."/>
            <person name="Gueldener U."/>
            <person name="Muensterkoetter M."/>
            <person name="Nagy L.G."/>
        </authorList>
    </citation>
    <scope>NUCLEOTIDE SEQUENCE [LARGE SCALE GENOMIC DNA]</scope>
    <source>
        <strain evidence="3">28-4</strain>
    </source>
</reference>
<evidence type="ECO:0008006" key="4">
    <source>
        <dbReference type="Google" id="ProtNLM"/>
    </source>
</evidence>
<gene>
    <name evidence="2" type="ORF">ARMSODRAFT_953627</name>
</gene>
<feature type="compositionally biased region" description="Low complexity" evidence="1">
    <location>
        <begin position="875"/>
        <end position="894"/>
    </location>
</feature>
<protein>
    <recommendedName>
        <fullName evidence="4">LIM-domain binding protein</fullName>
    </recommendedName>
</protein>
<feature type="compositionally biased region" description="Polar residues" evidence="1">
    <location>
        <begin position="296"/>
        <end position="322"/>
    </location>
</feature>
<feature type="compositionally biased region" description="Pro residues" evidence="1">
    <location>
        <begin position="453"/>
        <end position="463"/>
    </location>
</feature>
<feature type="region of interest" description="Disordered" evidence="1">
    <location>
        <begin position="354"/>
        <end position="514"/>
    </location>
</feature>
<organism evidence="2 3">
    <name type="scientific">Armillaria solidipes</name>
    <dbReference type="NCBI Taxonomy" id="1076256"/>
    <lineage>
        <taxon>Eukaryota</taxon>
        <taxon>Fungi</taxon>
        <taxon>Dikarya</taxon>
        <taxon>Basidiomycota</taxon>
        <taxon>Agaricomycotina</taxon>
        <taxon>Agaricomycetes</taxon>
        <taxon>Agaricomycetidae</taxon>
        <taxon>Agaricales</taxon>
        <taxon>Marasmiineae</taxon>
        <taxon>Physalacriaceae</taxon>
        <taxon>Armillaria</taxon>
    </lineage>
</organism>
<feature type="compositionally biased region" description="Polar residues" evidence="1">
    <location>
        <begin position="62"/>
        <end position="84"/>
    </location>
</feature>
<keyword evidence="3" id="KW-1185">Reference proteome</keyword>
<dbReference type="STRING" id="1076256.A0A2H3C8N5"/>
<sequence length="934" mass="100268">MNVNVRPEMLRQPSMGQPPMLGLNSGPFMQSPPQPGQQQQLGMPSSNVPPMGMLGGGPPNQNPSIQHQRYPMQVQQQQHPSAGPTQRPMLMRPVQAMNPPAGGAHMNINFGNGPMMQQQQQSIANRRVSHGQPLPPGGNHIGSLPMGINQQGNMPTQMRQPQQAHGQPQQPQMRQPSGHMSPEMAMAMRSASGNPGLPQNVVRTSSAPMGMMNGISQSGQPQSMPGGMQSSHQNNFQSPVPLPLQHQTAQIPPSPRPPSHPSSHTPAMNMGPGPSQSGINRPQMPTDNPMAFIDFSTPQFSAQTPSGGNNQFPFVPSSTPPTQMGEMSRALPTNIANTPPNRTAFQLTPAQQFEQMQQQGTENNYNNSFGMPPPPRPPSHNHHHASLPQSQPSSHPPSPSDNINTYPRPGSRPRSQAGRPSSSHTPRITQSQLPSNNALAAGGRIPSQHTGPQPQPGLQPPPVLNSNQPAGPPRPPNQPQGNLAHGSPASSSTVSSTDQHPSASRPPPVSVVTTALGSGQGLTRLLQFSGNLSNESKTKLQLSWWNDLIKEYFTPRAVMKITLWKDNQKTEAKPFEIGVPILPRFFLVTTQSGVKSMTLTLDGARERMYSQGHSVVECVTAVWTYKYNNGYTVTLRGPLTAHVVVASPQPPATNHVLKFDDFQFDANYHDKFISIESIMGQRMIESPKTPRIRNVPTPGPNGISNQEDEDKKWEEPRIIIERGSIPGEPVNAFGIPQATMRCLELAESVAQMTDLITFSNDTKLGPIDALNKYADRLRGSMPILPSLSGGQHMMNGMNQMNTGVGMMSHPFASFPTASPMGSTTLYSSAPPSVTNPAPLPQPQAPTSSISSPQNAPPSAHNSPTKQHKTIPHNQNASSSTASSSTPTSTANTPALSNASLKRKQPSGNISPTTGSDQPPPKRATRKRGRTTGGG</sequence>
<feature type="compositionally biased region" description="Basic residues" evidence="1">
    <location>
        <begin position="922"/>
        <end position="934"/>
    </location>
</feature>
<evidence type="ECO:0000256" key="1">
    <source>
        <dbReference type="SAM" id="MobiDB-lite"/>
    </source>
</evidence>
<feature type="compositionally biased region" description="Polar residues" evidence="1">
    <location>
        <begin position="360"/>
        <end position="369"/>
    </location>
</feature>
<feature type="compositionally biased region" description="Polar residues" evidence="1">
    <location>
        <begin position="214"/>
        <end position="238"/>
    </location>
</feature>
<feature type="region of interest" description="Disordered" evidence="1">
    <location>
        <begin position="689"/>
        <end position="711"/>
    </location>
</feature>
<proteinExistence type="predicted"/>
<feature type="compositionally biased region" description="Polar residues" evidence="1">
    <location>
        <begin position="418"/>
        <end position="438"/>
    </location>
</feature>
<feature type="compositionally biased region" description="Low complexity" evidence="1">
    <location>
        <begin position="479"/>
        <end position="503"/>
    </location>
</feature>
<feature type="compositionally biased region" description="Low complexity" evidence="1">
    <location>
        <begin position="157"/>
        <end position="176"/>
    </location>
</feature>
<dbReference type="EMBL" id="KZ293421">
    <property type="protein sequence ID" value="PBK73147.1"/>
    <property type="molecule type" value="Genomic_DNA"/>
</dbReference>
<feature type="compositionally biased region" description="Polar residues" evidence="1">
    <location>
        <begin position="844"/>
        <end position="853"/>
    </location>
</feature>
<dbReference type="Pfam" id="PF01803">
    <property type="entry name" value="LIM_bind"/>
    <property type="match status" value="1"/>
</dbReference>
<feature type="compositionally biased region" description="Polar residues" evidence="1">
    <location>
        <begin position="274"/>
        <end position="286"/>
    </location>
</feature>
<dbReference type="AlphaFoldDB" id="A0A2H3C8N5"/>
<accession>A0A2H3C8N5</accession>